<feature type="domain" description="UmuC" evidence="10">
    <location>
        <begin position="7"/>
        <end position="191"/>
    </location>
</feature>
<dbReference type="InterPro" id="IPR017961">
    <property type="entry name" value="DNA_pol_Y-fam_little_finger"/>
</dbReference>
<evidence type="ECO:0000259" key="10">
    <source>
        <dbReference type="PROSITE" id="PS50173"/>
    </source>
</evidence>
<evidence type="ECO:0000256" key="6">
    <source>
        <dbReference type="ARBA" id="ARBA00023204"/>
    </source>
</evidence>
<evidence type="ECO:0000256" key="7">
    <source>
        <dbReference type="ARBA" id="ARBA00023236"/>
    </source>
</evidence>
<dbReference type="PANTHER" id="PTHR11076">
    <property type="entry name" value="DNA REPAIR POLYMERASE UMUC / TRANSFERASE FAMILY MEMBER"/>
    <property type="match status" value="1"/>
</dbReference>
<dbReference type="InterPro" id="IPR043502">
    <property type="entry name" value="DNA/RNA_pol_sf"/>
</dbReference>
<dbReference type="InterPro" id="IPR050116">
    <property type="entry name" value="DNA_polymerase-Y"/>
</dbReference>
<dbReference type="Gene3D" id="1.10.150.20">
    <property type="entry name" value="5' to 3' exonuclease, C-terminal subdomain"/>
    <property type="match status" value="1"/>
</dbReference>
<dbReference type="EC" id="2.7.7.7" evidence="3"/>
<dbReference type="EMBL" id="JAUFPN010000015">
    <property type="protein sequence ID" value="MDN3563123.1"/>
    <property type="molecule type" value="Genomic_DNA"/>
</dbReference>
<gene>
    <name evidence="11" type="ORF">QWZ14_01865</name>
</gene>
<evidence type="ECO:0000256" key="2">
    <source>
        <dbReference type="ARBA" id="ARBA00011245"/>
    </source>
</evidence>
<dbReference type="CDD" id="cd01700">
    <property type="entry name" value="PolY_Pol_V_umuC"/>
    <property type="match status" value="1"/>
</dbReference>
<evidence type="ECO:0000256" key="5">
    <source>
        <dbReference type="ARBA" id="ARBA00023199"/>
    </source>
</evidence>
<dbReference type="InterPro" id="IPR025188">
    <property type="entry name" value="DUF4113"/>
</dbReference>
<evidence type="ECO:0000313" key="12">
    <source>
        <dbReference type="Proteomes" id="UP001529369"/>
    </source>
</evidence>
<name>A0ABT8A065_9PROT</name>
<keyword evidence="7" id="KW-0742">SOS response</keyword>
<accession>A0ABT8A065</accession>
<dbReference type="Pfam" id="PF13438">
    <property type="entry name" value="DUF4113"/>
    <property type="match status" value="1"/>
</dbReference>
<evidence type="ECO:0000256" key="4">
    <source>
        <dbReference type="ARBA" id="ARBA00022763"/>
    </source>
</evidence>
<dbReference type="RefSeq" id="WP_290314856.1">
    <property type="nucleotide sequence ID" value="NZ_JAUFPN010000015.1"/>
</dbReference>
<dbReference type="Pfam" id="PF00817">
    <property type="entry name" value="IMS"/>
    <property type="match status" value="1"/>
</dbReference>
<comment type="function">
    <text evidence="8">Poorly processive, error-prone DNA polymerase involved in untargeted mutagenesis. Copies undamaged DNA at stalled replication forks, which arise in vivo from mismatched or misaligned primer ends. These misaligned primers can be extended by PolIV. Exhibits no 3'-5' exonuclease (proofreading) activity. May be involved in translesional synthesis, in conjunction with the beta clamp from PolIII.</text>
</comment>
<keyword evidence="5" id="KW-0741">SOS mutagenesis</keyword>
<evidence type="ECO:0000256" key="3">
    <source>
        <dbReference type="ARBA" id="ARBA00012417"/>
    </source>
</evidence>
<comment type="subunit">
    <text evidence="2">Monomer.</text>
</comment>
<dbReference type="Gene3D" id="3.40.1170.60">
    <property type="match status" value="1"/>
</dbReference>
<dbReference type="Gene3D" id="3.30.70.270">
    <property type="match status" value="1"/>
</dbReference>
<comment type="similarity">
    <text evidence="1">Belongs to the DNA polymerase type-Y family.</text>
</comment>
<dbReference type="InterPro" id="IPR043128">
    <property type="entry name" value="Rev_trsase/Diguanyl_cyclase"/>
</dbReference>
<comment type="catalytic activity">
    <reaction evidence="9">
        <text>DNA(n) + a 2'-deoxyribonucleoside 5'-triphosphate = DNA(n+1) + diphosphate</text>
        <dbReference type="Rhea" id="RHEA:22508"/>
        <dbReference type="Rhea" id="RHEA-COMP:17339"/>
        <dbReference type="Rhea" id="RHEA-COMP:17340"/>
        <dbReference type="ChEBI" id="CHEBI:33019"/>
        <dbReference type="ChEBI" id="CHEBI:61560"/>
        <dbReference type="ChEBI" id="CHEBI:173112"/>
        <dbReference type="EC" id="2.7.7.7"/>
    </reaction>
</comment>
<keyword evidence="12" id="KW-1185">Reference proteome</keyword>
<dbReference type="PANTHER" id="PTHR11076:SF34">
    <property type="entry name" value="PROTEIN UMUC"/>
    <property type="match status" value="1"/>
</dbReference>
<comment type="caution">
    <text evidence="11">The sequence shown here is derived from an EMBL/GenBank/DDBJ whole genome shotgun (WGS) entry which is preliminary data.</text>
</comment>
<proteinExistence type="inferred from homology"/>
<organism evidence="11 12">
    <name type="scientific">Paeniroseomonas aquatica</name>
    <dbReference type="NCBI Taxonomy" id="373043"/>
    <lineage>
        <taxon>Bacteria</taxon>
        <taxon>Pseudomonadati</taxon>
        <taxon>Pseudomonadota</taxon>
        <taxon>Alphaproteobacteria</taxon>
        <taxon>Acetobacterales</taxon>
        <taxon>Acetobacteraceae</taxon>
        <taxon>Paeniroseomonas</taxon>
    </lineage>
</organism>
<dbReference type="PROSITE" id="PS50173">
    <property type="entry name" value="UMUC"/>
    <property type="match status" value="1"/>
</dbReference>
<reference evidence="12" key="1">
    <citation type="journal article" date="2019" name="Int. J. Syst. Evol. Microbiol.">
        <title>The Global Catalogue of Microorganisms (GCM) 10K type strain sequencing project: providing services to taxonomists for standard genome sequencing and annotation.</title>
        <authorList>
            <consortium name="The Broad Institute Genomics Platform"/>
            <consortium name="The Broad Institute Genome Sequencing Center for Infectious Disease"/>
            <person name="Wu L."/>
            <person name="Ma J."/>
        </authorList>
    </citation>
    <scope>NUCLEOTIDE SEQUENCE [LARGE SCALE GENOMIC DNA]</scope>
    <source>
        <strain evidence="12">CECT 7131</strain>
    </source>
</reference>
<evidence type="ECO:0000256" key="1">
    <source>
        <dbReference type="ARBA" id="ARBA00010945"/>
    </source>
</evidence>
<keyword evidence="4" id="KW-0227">DNA damage</keyword>
<dbReference type="Pfam" id="PF11799">
    <property type="entry name" value="IMS_C"/>
    <property type="match status" value="1"/>
</dbReference>
<sequence length="423" mass="46205">MAGPTPIALIDCNNFYVSCERVFNPRLEGVPVLVLSNNDGCAIARSNEVKALGIKMGDPAFKLRPLIEKHGIRVFSSNYVLYGDMSRRVQEALGQFSPETECYSIDETFLDFGGFPHVDLWAYGQEMRGTVQKWTGIPTCVGIGPTKTLAKLANAVAKKNPTFGGVCDVMEEPVRAAVLRAFEVSDIWGIGRATTAKLAGIGTTTAAQLRDLSPKRARSMGTVVLERTIMELRGLPCLALEDVAPQRKGMACTRSFGRVVTSKAEMLEAVASHASRAGEKLRQHGLVAGKLTAFFHTSPHRDDPQHHASRVTRLFPMSSDTPTLITAASRCVEAAWRQGFRYVKAGVLLDDLCRAEDAPRTLFDAPTEREAKCMATMDQLNVRFGRGTVALAATGIEKGWKLRAEHHSPCYTTRLAEVPVVRA</sequence>
<protein>
    <recommendedName>
        <fullName evidence="3">DNA-directed DNA polymerase</fullName>
        <ecNumber evidence="3">2.7.7.7</ecNumber>
    </recommendedName>
</protein>
<evidence type="ECO:0000256" key="8">
    <source>
        <dbReference type="ARBA" id="ARBA00025589"/>
    </source>
</evidence>
<dbReference type="InterPro" id="IPR001126">
    <property type="entry name" value="UmuC"/>
</dbReference>
<keyword evidence="6" id="KW-0234">DNA repair</keyword>
<dbReference type="SUPFAM" id="SSF56672">
    <property type="entry name" value="DNA/RNA polymerases"/>
    <property type="match status" value="1"/>
</dbReference>
<evidence type="ECO:0000256" key="9">
    <source>
        <dbReference type="ARBA" id="ARBA00049244"/>
    </source>
</evidence>
<evidence type="ECO:0000313" key="11">
    <source>
        <dbReference type="EMBL" id="MDN3563123.1"/>
    </source>
</evidence>
<dbReference type="Proteomes" id="UP001529369">
    <property type="component" value="Unassembled WGS sequence"/>
</dbReference>